<feature type="binding site" evidence="7">
    <location>
        <position position="257"/>
    </location>
    <ligand>
        <name>Mn(2+)</name>
        <dbReference type="ChEBI" id="CHEBI:29035"/>
        <label>1</label>
    </ligand>
</feature>
<dbReference type="EMBL" id="JACHXQ010000001">
    <property type="protein sequence ID" value="MBB3182613.1"/>
    <property type="molecule type" value="Genomic_DNA"/>
</dbReference>
<dbReference type="NCBIfam" id="NF010133">
    <property type="entry name" value="PRK13607.1"/>
    <property type="match status" value="1"/>
</dbReference>
<feature type="binding site" evidence="7">
    <location>
        <position position="422"/>
    </location>
    <ligand>
        <name>Mn(2+)</name>
        <dbReference type="ChEBI" id="CHEBI:29035"/>
        <label>1</label>
    </ligand>
</feature>
<evidence type="ECO:0000256" key="5">
    <source>
        <dbReference type="ARBA" id="ARBA00023049"/>
    </source>
</evidence>
<dbReference type="GO" id="GO:0046872">
    <property type="term" value="F:metal ion binding"/>
    <property type="evidence" value="ECO:0007669"/>
    <property type="project" value="UniProtKB-KW"/>
</dbReference>
<comment type="cofactor">
    <cofactor evidence="7">
        <name>Mn(2+)</name>
        <dbReference type="ChEBI" id="CHEBI:29035"/>
    </cofactor>
    <text evidence="7">Binds 2 manganese ions per subunit.</text>
</comment>
<sequence>MTLTDAPATLDALQQRHLERLQQAYGDTLTRLGFDGVLLYSGHPRRHFADDQEASFAAFGHFMHWTGQADLARSWLLIRPDQRPRLKIHAPDDFWHLPARLPDEAWVQAFDIEMSRDDSPPVLPAGRFAVLGEVSASLADSLGAACNPASLTSALDEGRVRKSDYEITCLRGANRQAMAGHDAARQAFLDGGAELDIQLAYLGASRQRETALPYANIVGLNAHGGILHYQHYATRPPARRCSLLLDAGHRHRGYCADITRTWAGPDADPAFAPLIEGVSALQHELIDALAPGVAYPTLHRRMHQALGELLVDQGLLHCSPEAAVEQGMTRAFCPHGLGHSLGLQVHDVAGRVDGQGRPLPPPETDPALRLTRELEAGMVVTMEPGLYVIPMLLAPLKERAAGRDIDWPRVERLADHGGIRIEDNVAITATGHDNLTPPE</sequence>
<dbReference type="InterPro" id="IPR029149">
    <property type="entry name" value="Creatin/AminoP/Spt16_N"/>
</dbReference>
<evidence type="ECO:0000256" key="4">
    <source>
        <dbReference type="ARBA" id="ARBA00022997"/>
    </source>
</evidence>
<keyword evidence="1 7" id="KW-0645">Protease</keyword>
<dbReference type="RefSeq" id="WP_183312990.1">
    <property type="nucleotide sequence ID" value="NZ_JACHXQ010000001.1"/>
</dbReference>
<dbReference type="EC" id="3.4.13.9" evidence="7"/>
<comment type="function">
    <text evidence="7">Splits dipeptides with a prolyl residue in the C-terminal position.</text>
</comment>
<feature type="binding site" evidence="7">
    <location>
        <position position="422"/>
    </location>
    <ligand>
        <name>Mn(2+)</name>
        <dbReference type="ChEBI" id="CHEBI:29035"/>
        <label>2</label>
    </ligand>
</feature>
<feature type="binding site" evidence="7">
    <location>
        <position position="246"/>
    </location>
    <ligand>
        <name>Mn(2+)</name>
        <dbReference type="ChEBI" id="CHEBI:29035"/>
        <label>2</label>
    </ligand>
</feature>
<comment type="catalytic activity">
    <reaction evidence="7">
        <text>Xaa-L-Pro dipeptide + H2O = an L-alpha-amino acid + L-proline</text>
        <dbReference type="Rhea" id="RHEA:76407"/>
        <dbReference type="ChEBI" id="CHEBI:15377"/>
        <dbReference type="ChEBI" id="CHEBI:59869"/>
        <dbReference type="ChEBI" id="CHEBI:60039"/>
        <dbReference type="ChEBI" id="CHEBI:195196"/>
        <dbReference type="EC" id="3.4.13.9"/>
    </reaction>
</comment>
<keyword evidence="3 7" id="KW-0378">Hydrolase</keyword>
<evidence type="ECO:0000313" key="10">
    <source>
        <dbReference type="EMBL" id="MBB3182613.1"/>
    </source>
</evidence>
<gene>
    <name evidence="7" type="primary">pepQ</name>
    <name evidence="10" type="ORF">FHR95_000137</name>
</gene>
<comment type="similarity">
    <text evidence="7">Belongs to the peptidase M24B family. Bacterial-type prolidase subfamily.</text>
</comment>
<dbReference type="PROSITE" id="PS00491">
    <property type="entry name" value="PROLINE_PEPTIDASE"/>
    <property type="match status" value="1"/>
</dbReference>
<dbReference type="InterPro" id="IPR036005">
    <property type="entry name" value="Creatinase/aminopeptidase-like"/>
</dbReference>
<feature type="domain" description="Peptidase M24" evidence="8">
    <location>
        <begin position="169"/>
        <end position="429"/>
    </location>
</feature>
<dbReference type="HAMAP" id="MF_01279">
    <property type="entry name" value="X_Pro_dipeptid"/>
    <property type="match status" value="1"/>
</dbReference>
<dbReference type="SUPFAM" id="SSF55920">
    <property type="entry name" value="Creatinase/aminopeptidase"/>
    <property type="match status" value="1"/>
</dbReference>
<dbReference type="GO" id="GO:0008235">
    <property type="term" value="F:metalloexopeptidase activity"/>
    <property type="evidence" value="ECO:0007669"/>
    <property type="project" value="UniProtKB-UniRule"/>
</dbReference>
<comment type="caution">
    <text evidence="10">The sequence shown here is derived from an EMBL/GenBank/DDBJ whole genome shotgun (WGS) entry which is preliminary data.</text>
</comment>
<feature type="binding site" evidence="7">
    <location>
        <position position="339"/>
    </location>
    <ligand>
        <name>Mn(2+)</name>
        <dbReference type="ChEBI" id="CHEBI:29035"/>
        <label>1</label>
    </ligand>
</feature>
<dbReference type="GO" id="GO:0102009">
    <property type="term" value="F:proline dipeptidase activity"/>
    <property type="evidence" value="ECO:0007669"/>
    <property type="project" value="UniProtKB-EC"/>
</dbReference>
<evidence type="ECO:0000313" key="11">
    <source>
        <dbReference type="Proteomes" id="UP000563050"/>
    </source>
</evidence>
<dbReference type="InterPro" id="IPR048819">
    <property type="entry name" value="PepQ_N"/>
</dbReference>
<protein>
    <recommendedName>
        <fullName evidence="7">Xaa-Pro dipeptidase</fullName>
        <shortName evidence="7">X-Pro dipeptidase</shortName>
        <ecNumber evidence="7">3.4.13.9</ecNumber>
    </recommendedName>
    <alternativeName>
        <fullName evidence="7">Imidodipeptidase</fullName>
    </alternativeName>
    <alternativeName>
        <fullName evidence="7">Proline dipeptidase</fullName>
        <shortName evidence="7">Prolidase</shortName>
    </alternativeName>
</protein>
<dbReference type="Gene3D" id="3.40.350.10">
    <property type="entry name" value="Creatinase/prolidase N-terminal domain"/>
    <property type="match status" value="1"/>
</dbReference>
<keyword evidence="6 7" id="KW-0464">Manganese</keyword>
<keyword evidence="2 7" id="KW-0479">Metal-binding</keyword>
<proteinExistence type="inferred from homology"/>
<dbReference type="InterPro" id="IPR052433">
    <property type="entry name" value="X-Pro_dipept-like"/>
</dbReference>
<dbReference type="Gene3D" id="3.90.230.10">
    <property type="entry name" value="Creatinase/methionine aminopeptidase superfamily"/>
    <property type="match status" value="1"/>
</dbReference>
<keyword evidence="5 7" id="KW-0482">Metalloprotease</keyword>
<dbReference type="Pfam" id="PF00557">
    <property type="entry name" value="Peptidase_M24"/>
    <property type="match status" value="1"/>
</dbReference>
<dbReference type="PANTHER" id="PTHR43226:SF8">
    <property type="entry name" value="XAA-PRO DIPEPTIDASE"/>
    <property type="match status" value="1"/>
</dbReference>
<dbReference type="Proteomes" id="UP000563050">
    <property type="component" value="Unassembled WGS sequence"/>
</dbReference>
<feature type="binding site" evidence="7">
    <location>
        <position position="257"/>
    </location>
    <ligand>
        <name>Mn(2+)</name>
        <dbReference type="ChEBI" id="CHEBI:29035"/>
        <label>2</label>
    </ligand>
</feature>
<dbReference type="PANTHER" id="PTHR43226">
    <property type="entry name" value="XAA-PRO AMINOPEPTIDASE 3"/>
    <property type="match status" value="1"/>
</dbReference>
<evidence type="ECO:0000259" key="8">
    <source>
        <dbReference type="Pfam" id="PF00557"/>
    </source>
</evidence>
<dbReference type="InterPro" id="IPR000994">
    <property type="entry name" value="Pept_M24"/>
</dbReference>
<dbReference type="Pfam" id="PF21216">
    <property type="entry name" value="PepQ_N"/>
    <property type="match status" value="1"/>
</dbReference>
<evidence type="ECO:0000256" key="1">
    <source>
        <dbReference type="ARBA" id="ARBA00022670"/>
    </source>
</evidence>
<dbReference type="InterPro" id="IPR022846">
    <property type="entry name" value="X_Pro_dipept"/>
</dbReference>
<organism evidence="10 11">
    <name type="scientific">Halomonas fontilapidosi</name>
    <dbReference type="NCBI Taxonomy" id="616675"/>
    <lineage>
        <taxon>Bacteria</taxon>
        <taxon>Pseudomonadati</taxon>
        <taxon>Pseudomonadota</taxon>
        <taxon>Gammaproteobacteria</taxon>
        <taxon>Oceanospirillales</taxon>
        <taxon>Halomonadaceae</taxon>
        <taxon>Halomonas</taxon>
    </lineage>
</organism>
<reference evidence="10 11" key="1">
    <citation type="submission" date="2020-08" db="EMBL/GenBank/DDBJ databases">
        <title>Genomic Encyclopedia of Type Strains, Phase III (KMG-III): the genomes of soil and plant-associated and newly described type strains.</title>
        <authorList>
            <person name="Whitman W."/>
        </authorList>
    </citation>
    <scope>NUCLEOTIDE SEQUENCE [LARGE SCALE GENOMIC DNA]</scope>
    <source>
        <strain evidence="10 11">CECT 7341</strain>
    </source>
</reference>
<evidence type="ECO:0000256" key="7">
    <source>
        <dbReference type="HAMAP-Rule" id="MF_01279"/>
    </source>
</evidence>
<dbReference type="AlphaFoldDB" id="A0A7W5GWU6"/>
<evidence type="ECO:0000256" key="6">
    <source>
        <dbReference type="ARBA" id="ARBA00023211"/>
    </source>
</evidence>
<evidence type="ECO:0000256" key="2">
    <source>
        <dbReference type="ARBA" id="ARBA00022723"/>
    </source>
</evidence>
<keyword evidence="4 7" id="KW-0224">Dipeptidase</keyword>
<evidence type="ECO:0000256" key="3">
    <source>
        <dbReference type="ARBA" id="ARBA00022801"/>
    </source>
</evidence>
<dbReference type="GO" id="GO:0016795">
    <property type="term" value="F:phosphoric triester hydrolase activity"/>
    <property type="evidence" value="ECO:0007669"/>
    <property type="project" value="InterPro"/>
</dbReference>
<keyword evidence="11" id="KW-1185">Reference proteome</keyword>
<dbReference type="InterPro" id="IPR001131">
    <property type="entry name" value="Peptidase_M24B_aminopep-P_CS"/>
</dbReference>
<feature type="domain" description="Xaa-Pro dipeptidase N-terminal" evidence="9">
    <location>
        <begin position="15"/>
        <end position="155"/>
    </location>
</feature>
<dbReference type="GO" id="GO:0005829">
    <property type="term" value="C:cytosol"/>
    <property type="evidence" value="ECO:0007669"/>
    <property type="project" value="TreeGrafter"/>
</dbReference>
<name>A0A7W5GWU6_9GAMM</name>
<dbReference type="GO" id="GO:0006508">
    <property type="term" value="P:proteolysis"/>
    <property type="evidence" value="ECO:0007669"/>
    <property type="project" value="UniProtKB-KW"/>
</dbReference>
<evidence type="ECO:0000259" key="9">
    <source>
        <dbReference type="Pfam" id="PF21216"/>
    </source>
</evidence>
<dbReference type="GO" id="GO:0004177">
    <property type="term" value="F:aminopeptidase activity"/>
    <property type="evidence" value="ECO:0007669"/>
    <property type="project" value="TreeGrafter"/>
</dbReference>
<feature type="binding site" evidence="7">
    <location>
        <position position="383"/>
    </location>
    <ligand>
        <name>Mn(2+)</name>
        <dbReference type="ChEBI" id="CHEBI:29035"/>
        <label>1</label>
    </ligand>
</feature>
<accession>A0A7W5GWU6</accession>